<evidence type="ECO:0000259" key="2">
    <source>
        <dbReference type="Pfam" id="PF13478"/>
    </source>
</evidence>
<sequence length="325" mass="35845">MSTPLSFNTLPPWPEYGLMEDFTPHAEKWLSENKKVALATLVKITGSSPRPLGSEMLISEDGEIAGYVSGGCVESAIQTEAVACIKNNTFRMLDYGANSPTLDVQLTCGGRINIFVRPIRNLADYIQIRRQAMSARQPIILVTDLNDGEMFFTSKTLPSETHLFQRTYTPKVKLILVGHDPVTLALVQLAPHFNLDIHILRPKGPEFPPQGIPLSQYDRRDIITALSHIQFDQWTAVYSLTHDAETDLIVAERALQSDAFCVGILGSRKKIPQKISTLKQAGISDEVLTKLQLPAGLDIGAQTPMEIALSILSQIIAIYRAAPVK</sequence>
<dbReference type="EMBL" id="CP038141">
    <property type="protein sequence ID" value="QDH17335.1"/>
    <property type="molecule type" value="Genomic_DNA"/>
</dbReference>
<evidence type="ECO:0000313" key="3">
    <source>
        <dbReference type="EMBL" id="QDH17335.1"/>
    </source>
</evidence>
<reference evidence="3 4" key="1">
    <citation type="submission" date="2019-03" db="EMBL/GenBank/DDBJ databases">
        <title>The complete genome sequence of Swingsia samuiensis NBRC107927(T).</title>
        <authorList>
            <person name="Chua K.-O."/>
            <person name="Chan K.-G."/>
            <person name="See-Too W.-S."/>
        </authorList>
    </citation>
    <scope>NUCLEOTIDE SEQUENCE [LARGE SCALE GENOMIC DNA]</scope>
    <source>
        <strain evidence="3 4">AH83</strain>
    </source>
</reference>
<dbReference type="PANTHER" id="PTHR30388">
    <property type="entry name" value="ALDEHYDE OXIDOREDUCTASE MOLYBDENUM COFACTOR ASSEMBLY PROTEIN"/>
    <property type="match status" value="1"/>
</dbReference>
<accession>A0A4Y6UMS7</accession>
<name>A0A4Y6UMS7_9PROT</name>
<evidence type="ECO:0000259" key="1">
    <source>
        <dbReference type="Pfam" id="PF02625"/>
    </source>
</evidence>
<keyword evidence="4" id="KW-1185">Reference proteome</keyword>
<proteinExistence type="predicted"/>
<dbReference type="AlphaFoldDB" id="A0A4Y6UMS7"/>
<dbReference type="RefSeq" id="WP_141461185.1">
    <property type="nucleotide sequence ID" value="NZ_CP038141.1"/>
</dbReference>
<dbReference type="Proteomes" id="UP000316313">
    <property type="component" value="Chromosome"/>
</dbReference>
<gene>
    <name evidence="3" type="ORF">E3D00_07005</name>
</gene>
<organism evidence="3 4">
    <name type="scientific">Swingsia samuiensis</name>
    <dbReference type="NCBI Taxonomy" id="1293412"/>
    <lineage>
        <taxon>Bacteria</taxon>
        <taxon>Pseudomonadati</taxon>
        <taxon>Pseudomonadota</taxon>
        <taxon>Alphaproteobacteria</taxon>
        <taxon>Acetobacterales</taxon>
        <taxon>Acetobacteraceae</taxon>
        <taxon>Swingsia</taxon>
    </lineage>
</organism>
<dbReference type="KEGG" id="ssam:E3D00_07005"/>
<dbReference type="Gene3D" id="3.40.50.720">
    <property type="entry name" value="NAD(P)-binding Rossmann-like Domain"/>
    <property type="match status" value="1"/>
</dbReference>
<dbReference type="InterPro" id="IPR052698">
    <property type="entry name" value="MoCofactor_Util/Proc"/>
</dbReference>
<feature type="domain" description="XdhC Rossmann" evidence="2">
    <location>
        <begin position="174"/>
        <end position="315"/>
    </location>
</feature>
<dbReference type="OrthoDB" id="9815497at2"/>
<protein>
    <submittedName>
        <fullName evidence="3">XdhC family protein</fullName>
    </submittedName>
</protein>
<dbReference type="InterPro" id="IPR003777">
    <property type="entry name" value="XdhC_CoxI"/>
</dbReference>
<dbReference type="Pfam" id="PF13478">
    <property type="entry name" value="XdhC_C"/>
    <property type="match status" value="1"/>
</dbReference>
<evidence type="ECO:0000313" key="4">
    <source>
        <dbReference type="Proteomes" id="UP000316313"/>
    </source>
</evidence>
<dbReference type="Pfam" id="PF02625">
    <property type="entry name" value="XdhC_CoxI"/>
    <property type="match status" value="1"/>
</dbReference>
<dbReference type="PANTHER" id="PTHR30388:SF4">
    <property type="entry name" value="MOLYBDENUM COFACTOR INSERTION CHAPERONE PAOD"/>
    <property type="match status" value="1"/>
</dbReference>
<dbReference type="InterPro" id="IPR027051">
    <property type="entry name" value="XdhC_Rossmann_dom"/>
</dbReference>
<feature type="domain" description="XdhC- CoxI" evidence="1">
    <location>
        <begin position="29"/>
        <end position="96"/>
    </location>
</feature>